<evidence type="ECO:0000313" key="9">
    <source>
        <dbReference type="Proteomes" id="UP001617669"/>
    </source>
</evidence>
<dbReference type="Pfam" id="PF02492">
    <property type="entry name" value="cobW"/>
    <property type="match status" value="1"/>
</dbReference>
<sequence length="332" mass="36647">MVDAMRLPVTVLTGFLGSGKTSLLNQWLRHPQVQDTLVIVNEFGEVGLDHLLVAHQQDQPMVVELSNGCLCCQLRSDLKQTLKDIHWRFSRNGVRQFKRVVIETSGLADPVPILHTLMTDAYVAAAYQLDGVVTVVDSLLGLATLEQHPEAVKQVQMADRILLSKTDLADVDSPACEGLHAELHRLNAMAPISQLDTALVNTAGLGLLFGIGVEHGFPHWLPMLAAPASHGAEVTTLSLELQQPIPQVDFEQWLALLRAYDNPGLLRFKGIFQIAGEQSPVAVHRVQHVLHTPEPLRDWQGQHQRSQLVMMTQSGIGQEESQLLQPLARFVV</sequence>
<dbReference type="SUPFAM" id="SSF90002">
    <property type="entry name" value="Hypothetical protein YjiA, C-terminal domain"/>
    <property type="match status" value="1"/>
</dbReference>
<gene>
    <name evidence="8" type="ORF">ACIKP9_02005</name>
</gene>
<dbReference type="InterPro" id="IPR003495">
    <property type="entry name" value="CobW/HypB/UreG_nucleotide-bd"/>
</dbReference>
<dbReference type="CDD" id="cd03112">
    <property type="entry name" value="CobW-like"/>
    <property type="match status" value="1"/>
</dbReference>
<dbReference type="RefSeq" id="WP_400878614.1">
    <property type="nucleotide sequence ID" value="NZ_JBIWXY010000001.1"/>
</dbReference>
<evidence type="ECO:0000256" key="4">
    <source>
        <dbReference type="ARBA" id="ARBA00034320"/>
    </source>
</evidence>
<dbReference type="EMBL" id="JBIWXY010000001">
    <property type="protein sequence ID" value="MFJ5444994.1"/>
    <property type="molecule type" value="Genomic_DNA"/>
</dbReference>
<evidence type="ECO:0000259" key="7">
    <source>
        <dbReference type="SMART" id="SM00833"/>
    </source>
</evidence>
<reference evidence="8 9" key="1">
    <citation type="submission" date="2024-11" db="EMBL/GenBank/DDBJ databases">
        <authorList>
            <person name="Kaparullina E.N."/>
            <person name="Delegan Y.A."/>
            <person name="Doronina N.V."/>
        </authorList>
    </citation>
    <scope>NUCLEOTIDE SEQUENCE [LARGE SCALE GENOMIC DNA]</scope>
    <source>
        <strain evidence="8 9">7sh_L</strain>
    </source>
</reference>
<comment type="similarity">
    <text evidence="4">Belongs to the SIMIBI class G3E GTPase family. ZNG1 subfamily.</text>
</comment>
<dbReference type="Pfam" id="PF07683">
    <property type="entry name" value="CobW_C"/>
    <property type="match status" value="1"/>
</dbReference>
<feature type="domain" description="CobW C-terminal" evidence="7">
    <location>
        <begin position="234"/>
        <end position="331"/>
    </location>
</feature>
<evidence type="ECO:0000256" key="2">
    <source>
        <dbReference type="ARBA" id="ARBA00022801"/>
    </source>
</evidence>
<comment type="catalytic activity">
    <reaction evidence="6">
        <text>GTP + H2O = GDP + phosphate + H(+)</text>
        <dbReference type="Rhea" id="RHEA:19669"/>
        <dbReference type="ChEBI" id="CHEBI:15377"/>
        <dbReference type="ChEBI" id="CHEBI:15378"/>
        <dbReference type="ChEBI" id="CHEBI:37565"/>
        <dbReference type="ChEBI" id="CHEBI:43474"/>
        <dbReference type="ChEBI" id="CHEBI:58189"/>
    </reaction>
    <physiologicalReaction direction="left-to-right" evidence="6">
        <dbReference type="Rhea" id="RHEA:19670"/>
    </physiologicalReaction>
</comment>
<dbReference type="InterPro" id="IPR051316">
    <property type="entry name" value="Zinc-reg_GTPase_activator"/>
</dbReference>
<dbReference type="Gene3D" id="3.40.50.300">
    <property type="entry name" value="P-loop containing nucleotide triphosphate hydrolases"/>
    <property type="match status" value="1"/>
</dbReference>
<dbReference type="InterPro" id="IPR011629">
    <property type="entry name" value="CobW-like_C"/>
</dbReference>
<dbReference type="PANTHER" id="PTHR13748:SF62">
    <property type="entry name" value="COBW DOMAIN-CONTAINING PROTEIN"/>
    <property type="match status" value="1"/>
</dbReference>
<comment type="function">
    <text evidence="5">Zinc chaperone that directly transfers zinc cofactor to target proteins, thereby activating them. Zinc is transferred from the CXCC motif in the GTPase domain to the zinc binding site in target proteins in a process requiring GTP hydrolysis.</text>
</comment>
<dbReference type="SMART" id="SM00833">
    <property type="entry name" value="CobW_C"/>
    <property type="match status" value="1"/>
</dbReference>
<evidence type="ECO:0000313" key="8">
    <source>
        <dbReference type="EMBL" id="MFJ5444994.1"/>
    </source>
</evidence>
<keyword evidence="3" id="KW-0143">Chaperone</keyword>
<evidence type="ECO:0000256" key="6">
    <source>
        <dbReference type="ARBA" id="ARBA00049117"/>
    </source>
</evidence>
<keyword evidence="9" id="KW-1185">Reference proteome</keyword>
<dbReference type="PANTHER" id="PTHR13748">
    <property type="entry name" value="COBW-RELATED"/>
    <property type="match status" value="1"/>
</dbReference>
<dbReference type="Proteomes" id="UP001617669">
    <property type="component" value="Unassembled WGS sequence"/>
</dbReference>
<protein>
    <submittedName>
        <fullName evidence="8">CobW family GTP-binding protein</fullName>
    </submittedName>
</protein>
<dbReference type="SUPFAM" id="SSF52540">
    <property type="entry name" value="P-loop containing nucleoside triphosphate hydrolases"/>
    <property type="match status" value="1"/>
</dbReference>
<evidence type="ECO:0000256" key="5">
    <source>
        <dbReference type="ARBA" id="ARBA00045658"/>
    </source>
</evidence>
<evidence type="ECO:0000256" key="3">
    <source>
        <dbReference type="ARBA" id="ARBA00023186"/>
    </source>
</evidence>
<organism evidence="8 9">
    <name type="scientific">Methylobacillus methanolivorans</name>
    <dbReference type="NCBI Taxonomy" id="1848927"/>
    <lineage>
        <taxon>Bacteria</taxon>
        <taxon>Pseudomonadati</taxon>
        <taxon>Pseudomonadota</taxon>
        <taxon>Betaproteobacteria</taxon>
        <taxon>Nitrosomonadales</taxon>
        <taxon>Methylophilaceae</taxon>
        <taxon>Methylobacillus</taxon>
    </lineage>
</organism>
<evidence type="ECO:0000256" key="1">
    <source>
        <dbReference type="ARBA" id="ARBA00022741"/>
    </source>
</evidence>
<keyword evidence="2" id="KW-0378">Hydrolase</keyword>
<comment type="caution">
    <text evidence="8">The sequence shown here is derived from an EMBL/GenBank/DDBJ whole genome shotgun (WGS) entry which is preliminary data.</text>
</comment>
<dbReference type="InterPro" id="IPR036627">
    <property type="entry name" value="CobW-likC_sf"/>
</dbReference>
<name>A0ABW8GI66_9PROT</name>
<proteinExistence type="inferred from homology"/>
<accession>A0ABW8GI66</accession>
<dbReference type="Gene3D" id="3.30.1220.10">
    <property type="entry name" value="CobW-like, C-terminal domain"/>
    <property type="match status" value="1"/>
</dbReference>
<keyword evidence="1" id="KW-0547">Nucleotide-binding</keyword>
<dbReference type="InterPro" id="IPR027417">
    <property type="entry name" value="P-loop_NTPase"/>
</dbReference>